<feature type="domain" description="DUF6570" evidence="3">
    <location>
        <begin position="144"/>
        <end position="235"/>
    </location>
</feature>
<dbReference type="InterPro" id="IPR046700">
    <property type="entry name" value="DUF6570"/>
</dbReference>
<dbReference type="InterPro" id="IPR025476">
    <property type="entry name" value="Helitron_helicase-like"/>
</dbReference>
<evidence type="ECO:0000313" key="4">
    <source>
        <dbReference type="EMBL" id="RDX42771.1"/>
    </source>
</evidence>
<feature type="region of interest" description="Disordered" evidence="1">
    <location>
        <begin position="332"/>
        <end position="363"/>
    </location>
</feature>
<dbReference type="EMBL" id="KZ857477">
    <property type="protein sequence ID" value="RDX42771.1"/>
    <property type="molecule type" value="Genomic_DNA"/>
</dbReference>
<protein>
    <submittedName>
        <fullName evidence="4">Uncharacterized protein</fullName>
    </submittedName>
</protein>
<evidence type="ECO:0000256" key="1">
    <source>
        <dbReference type="SAM" id="MobiDB-lite"/>
    </source>
</evidence>
<evidence type="ECO:0000259" key="2">
    <source>
        <dbReference type="Pfam" id="PF14214"/>
    </source>
</evidence>
<proteinExistence type="predicted"/>
<evidence type="ECO:0000313" key="5">
    <source>
        <dbReference type="Proteomes" id="UP000256964"/>
    </source>
</evidence>
<gene>
    <name evidence="4" type="ORF">OH76DRAFT_1362182</name>
</gene>
<sequence>MIEYIAEHADVALHADILAATEAKACGRKRRRAETQHARRVAQRLDEAPVARDPARYLSLPSEQDVLQCYRDFRAATSNAALSTAVCAICAREVSVPQDHVETVRLDSLANRARLAPRDPHPQHELYQGCLLEPRGTPGYRPPSDTLQRGMRGTVSTYELDTQGVSDMIDGALMPRLPSVLATVISVTFVGVGPLPKQWLRTTFRVRRPVVHAALQHLRQAHRHYRNITISEARLAALPEDDVPEELLGVVRQCSDAFVPVQESAGYVADDDDDDVLADPSHDEGPDVVPLIPMHVSGSVDTDLSRMSANEMMLWGLQNLWKTTGEGGYSVRHGHDPVSDFRNPASTPAGSSQAPQAEAAPPPSNYYEKAFPCLFPYGRGGLEGDQLVRVDFREHVQWALRYHDRRFRTHETFPFVVFGIQQRRQALGSAKVQIRRKAFEQEVRVLSSITTATLERATQQEAAKQAVTDPAILLLKRLVHGAAGRVHGTDAARYRIRGQIWSTCLVHGPPSLWITINPTDIHDPIAQVFAGHEIDLDRFVATVGPKSEERAAAIAQDPFAAAKFFHFMIDTILQTLFRISVSPFVVKGDMGVLGKASAYIGSVESQGRGSLHLHMLVWLQDTPTSEQLHELLRTEQFRARVVAYIRANIRAYLPGLETAQSVKAIPKEKEIAYNRPPDPASPTFAADCRDFELRLARVNQVHTCKVKRCLRFDRTGRLVCKRRAPFEHVEDDYVDPDGRWGQKRLYRYMNGWIPAVLVNARCNNDGKLLTNGADTKNITFYVSSYAGKKQGRNYNVSAVLADGFAYDEAHKKPEYMHDIREQHRLLLFRLMNSINREQELAGPMVVSYLMGWSDVKTSHTYAALYWSSFMAALYRAHPALCKDRM</sequence>
<dbReference type="Pfam" id="PF20209">
    <property type="entry name" value="DUF6570"/>
    <property type="match status" value="1"/>
</dbReference>
<feature type="domain" description="Helitron helicase-like" evidence="2">
    <location>
        <begin position="395"/>
        <end position="617"/>
    </location>
</feature>
<accession>A0A371CR57</accession>
<dbReference type="STRING" id="139420.A0A371CR57"/>
<dbReference type="Pfam" id="PF14214">
    <property type="entry name" value="Helitron_like_N"/>
    <property type="match status" value="1"/>
</dbReference>
<dbReference type="Proteomes" id="UP000256964">
    <property type="component" value="Unassembled WGS sequence"/>
</dbReference>
<evidence type="ECO:0000259" key="3">
    <source>
        <dbReference type="Pfam" id="PF20209"/>
    </source>
</evidence>
<reference evidence="4 5" key="1">
    <citation type="journal article" date="2018" name="Biotechnol. Biofuels">
        <title>Integrative visual omics of the white-rot fungus Polyporus brumalis exposes the biotechnological potential of its oxidative enzymes for delignifying raw plant biomass.</title>
        <authorList>
            <person name="Miyauchi S."/>
            <person name="Rancon A."/>
            <person name="Drula E."/>
            <person name="Hage H."/>
            <person name="Chaduli D."/>
            <person name="Favel A."/>
            <person name="Grisel S."/>
            <person name="Henrissat B."/>
            <person name="Herpoel-Gimbert I."/>
            <person name="Ruiz-Duenas F.J."/>
            <person name="Chevret D."/>
            <person name="Hainaut M."/>
            <person name="Lin J."/>
            <person name="Wang M."/>
            <person name="Pangilinan J."/>
            <person name="Lipzen A."/>
            <person name="Lesage-Meessen L."/>
            <person name="Navarro D."/>
            <person name="Riley R."/>
            <person name="Grigoriev I.V."/>
            <person name="Zhou S."/>
            <person name="Raouche S."/>
            <person name="Rosso M.N."/>
        </authorList>
    </citation>
    <scope>NUCLEOTIDE SEQUENCE [LARGE SCALE GENOMIC DNA]</scope>
    <source>
        <strain evidence="4 5">BRFM 1820</strain>
    </source>
</reference>
<feature type="compositionally biased region" description="Low complexity" evidence="1">
    <location>
        <begin position="348"/>
        <end position="359"/>
    </location>
</feature>
<dbReference type="AlphaFoldDB" id="A0A371CR57"/>
<dbReference type="OrthoDB" id="2801422at2759"/>
<keyword evidence="5" id="KW-1185">Reference proteome</keyword>
<name>A0A371CR57_9APHY</name>
<organism evidence="4 5">
    <name type="scientific">Lentinus brumalis</name>
    <dbReference type="NCBI Taxonomy" id="2498619"/>
    <lineage>
        <taxon>Eukaryota</taxon>
        <taxon>Fungi</taxon>
        <taxon>Dikarya</taxon>
        <taxon>Basidiomycota</taxon>
        <taxon>Agaricomycotina</taxon>
        <taxon>Agaricomycetes</taxon>
        <taxon>Polyporales</taxon>
        <taxon>Polyporaceae</taxon>
        <taxon>Lentinus</taxon>
    </lineage>
</organism>